<evidence type="ECO:0000256" key="1">
    <source>
        <dbReference type="SAM" id="MobiDB-lite"/>
    </source>
</evidence>
<dbReference type="AlphaFoldDB" id="A0A164SGS3"/>
<organism evidence="2 3">
    <name type="scientific">Sistotremastrum niveocremeum HHB9708</name>
    <dbReference type="NCBI Taxonomy" id="1314777"/>
    <lineage>
        <taxon>Eukaryota</taxon>
        <taxon>Fungi</taxon>
        <taxon>Dikarya</taxon>
        <taxon>Basidiomycota</taxon>
        <taxon>Agaricomycotina</taxon>
        <taxon>Agaricomycetes</taxon>
        <taxon>Sistotremastrales</taxon>
        <taxon>Sistotremastraceae</taxon>
        <taxon>Sertulicium</taxon>
        <taxon>Sertulicium niveocremeum</taxon>
    </lineage>
</organism>
<evidence type="ECO:0000313" key="2">
    <source>
        <dbReference type="EMBL" id="KZS91464.1"/>
    </source>
</evidence>
<name>A0A164SGS3_9AGAM</name>
<feature type="compositionally biased region" description="Basic and acidic residues" evidence="1">
    <location>
        <begin position="59"/>
        <end position="73"/>
    </location>
</feature>
<dbReference type="EMBL" id="KV419415">
    <property type="protein sequence ID" value="KZS91464.1"/>
    <property type="molecule type" value="Genomic_DNA"/>
</dbReference>
<accession>A0A164SGS3</accession>
<dbReference type="CDD" id="cd18809">
    <property type="entry name" value="SF1_C_RecD"/>
    <property type="match status" value="1"/>
</dbReference>
<dbReference type="SUPFAM" id="SSF52540">
    <property type="entry name" value="P-loop containing nucleoside triphosphate hydrolases"/>
    <property type="match status" value="1"/>
</dbReference>
<sequence length="73" mass="8402">MTVYKAQGQTMDRVIIDLAECRGTEEPYVMISRATSLTGLIVLRPFPSHKLRCPPSQEYRNEKKRLDTLDECT</sequence>
<protein>
    <recommendedName>
        <fullName evidence="4">UvrD-like helicase C-terminal domain-containing protein</fullName>
    </recommendedName>
</protein>
<gene>
    <name evidence="2" type="ORF">SISNIDRAFT_390827</name>
</gene>
<dbReference type="Proteomes" id="UP000076722">
    <property type="component" value="Unassembled WGS sequence"/>
</dbReference>
<proteinExistence type="predicted"/>
<dbReference type="InterPro" id="IPR027417">
    <property type="entry name" value="P-loop_NTPase"/>
</dbReference>
<reference evidence="2 3" key="1">
    <citation type="journal article" date="2016" name="Mol. Biol. Evol.">
        <title>Comparative Genomics of Early-Diverging Mushroom-Forming Fungi Provides Insights into the Origins of Lignocellulose Decay Capabilities.</title>
        <authorList>
            <person name="Nagy L.G."/>
            <person name="Riley R."/>
            <person name="Tritt A."/>
            <person name="Adam C."/>
            <person name="Daum C."/>
            <person name="Floudas D."/>
            <person name="Sun H."/>
            <person name="Yadav J.S."/>
            <person name="Pangilinan J."/>
            <person name="Larsson K.H."/>
            <person name="Matsuura K."/>
            <person name="Barry K."/>
            <person name="Labutti K."/>
            <person name="Kuo R."/>
            <person name="Ohm R.A."/>
            <person name="Bhattacharya S.S."/>
            <person name="Shirouzu T."/>
            <person name="Yoshinaga Y."/>
            <person name="Martin F.M."/>
            <person name="Grigoriev I.V."/>
            <person name="Hibbett D.S."/>
        </authorList>
    </citation>
    <scope>NUCLEOTIDE SEQUENCE [LARGE SCALE GENOMIC DNA]</scope>
    <source>
        <strain evidence="2 3">HHB9708</strain>
    </source>
</reference>
<keyword evidence="3" id="KW-1185">Reference proteome</keyword>
<evidence type="ECO:0000313" key="3">
    <source>
        <dbReference type="Proteomes" id="UP000076722"/>
    </source>
</evidence>
<evidence type="ECO:0008006" key="4">
    <source>
        <dbReference type="Google" id="ProtNLM"/>
    </source>
</evidence>
<feature type="non-terminal residue" evidence="2">
    <location>
        <position position="73"/>
    </location>
</feature>
<dbReference type="OrthoDB" id="432234at2759"/>
<feature type="region of interest" description="Disordered" evidence="1">
    <location>
        <begin position="54"/>
        <end position="73"/>
    </location>
</feature>